<protein>
    <submittedName>
        <fullName evidence="3">Extensin-like</fullName>
    </submittedName>
</protein>
<feature type="compositionally biased region" description="Polar residues" evidence="1">
    <location>
        <begin position="103"/>
        <end position="123"/>
    </location>
</feature>
<sequence length="393" mass="41629">MTRGVRLYLVGSFVLVAMAGCGRYQAEREPWRAEAEIACLKSGAVKETQDLVRIDPISGPGVCGAEFPLKVTALGESAGLGFADDLRPPGSIGGDQPRWPVNQARSAPSSYPVTSAPQSQYPSSAGPMTLNPPGLAQPAEDIDLPPDGAPQGAYQATEPPRYRPVGAASSGYSADRNAAPALPQDYSQPRLGPGPGDLTGAVGPVALKPVATLACPIVSALDKWLAEAVQPAAQRWFGVRVVEIKQISAYSCRGMNGNSRAHISEHAFGNALDIAAFTLADGRRISVKDGWKGLPEEQGFLRDVHASACQVFNTVLSPGSNVFHYDHIHVDLMRRSSRRIICQPAAVSGEEVAARVQQRNPYATNSPAITGSLGAHKVPPRHKPAGDDDYEDE</sequence>
<dbReference type="STRING" id="316056.RPC_2178"/>
<dbReference type="RefSeq" id="WP_011472631.1">
    <property type="nucleotide sequence ID" value="NC_007925.1"/>
</dbReference>
<dbReference type="EMBL" id="CP000301">
    <property type="protein sequence ID" value="ABD87732.1"/>
    <property type="molecule type" value="Genomic_DNA"/>
</dbReference>
<dbReference type="OrthoDB" id="9809788at2"/>
<reference evidence="3" key="1">
    <citation type="submission" date="2006-03" db="EMBL/GenBank/DDBJ databases">
        <title>Complete sequence of Rhodopseudomonas palustris BisB18.</title>
        <authorList>
            <consortium name="US DOE Joint Genome Institute"/>
            <person name="Copeland A."/>
            <person name="Lucas S."/>
            <person name="Lapidus A."/>
            <person name="Barry K."/>
            <person name="Detter J.C."/>
            <person name="Glavina del Rio T."/>
            <person name="Hammon N."/>
            <person name="Israni S."/>
            <person name="Dalin E."/>
            <person name="Tice H."/>
            <person name="Pitluck S."/>
            <person name="Chain P."/>
            <person name="Malfatti S."/>
            <person name="Shin M."/>
            <person name="Vergez L."/>
            <person name="Schmutz J."/>
            <person name="Larimer F."/>
            <person name="Land M."/>
            <person name="Hauser L."/>
            <person name="Pelletier D.A."/>
            <person name="Kyrpides N."/>
            <person name="Anderson I."/>
            <person name="Oda Y."/>
            <person name="Harwood C.S."/>
            <person name="Richardson P."/>
        </authorList>
    </citation>
    <scope>NUCLEOTIDE SEQUENCE [LARGE SCALE GENOMIC DNA]</scope>
    <source>
        <strain evidence="3">BisB18</strain>
    </source>
</reference>
<evidence type="ECO:0000256" key="1">
    <source>
        <dbReference type="SAM" id="MobiDB-lite"/>
    </source>
</evidence>
<name>Q216F4_RHOPB</name>
<dbReference type="InterPro" id="IPR009683">
    <property type="entry name" value="Extensin-like_C"/>
</dbReference>
<feature type="compositionally biased region" description="Polar residues" evidence="1">
    <location>
        <begin position="358"/>
        <end position="369"/>
    </location>
</feature>
<dbReference type="eggNOG" id="COG3921">
    <property type="taxonomic scope" value="Bacteria"/>
</dbReference>
<feature type="region of interest" description="Disordered" evidence="1">
    <location>
        <begin position="358"/>
        <end position="393"/>
    </location>
</feature>
<evidence type="ECO:0000313" key="3">
    <source>
        <dbReference type="EMBL" id="ABD87732.1"/>
    </source>
</evidence>
<accession>Q216F4</accession>
<dbReference type="KEGG" id="rpc:RPC_2178"/>
<feature type="region of interest" description="Disordered" evidence="1">
    <location>
        <begin position="85"/>
        <end position="197"/>
    </location>
</feature>
<dbReference type="PROSITE" id="PS51257">
    <property type="entry name" value="PROKAR_LIPOPROTEIN"/>
    <property type="match status" value="1"/>
</dbReference>
<dbReference type="HOGENOM" id="CLU_743606_0_0_5"/>
<dbReference type="AlphaFoldDB" id="Q216F4"/>
<dbReference type="Pfam" id="PF06904">
    <property type="entry name" value="Extensin-like_C"/>
    <property type="match status" value="1"/>
</dbReference>
<organism evidence="3">
    <name type="scientific">Rhodopseudomonas palustris (strain BisB18)</name>
    <dbReference type="NCBI Taxonomy" id="316056"/>
    <lineage>
        <taxon>Bacteria</taxon>
        <taxon>Pseudomonadati</taxon>
        <taxon>Pseudomonadota</taxon>
        <taxon>Alphaproteobacteria</taxon>
        <taxon>Hyphomicrobiales</taxon>
        <taxon>Nitrobacteraceae</taxon>
        <taxon>Rhodopseudomonas</taxon>
    </lineage>
</organism>
<feature type="domain" description="Extensin-like C-terminal" evidence="2">
    <location>
        <begin position="198"/>
        <end position="343"/>
    </location>
</feature>
<evidence type="ECO:0000259" key="2">
    <source>
        <dbReference type="Pfam" id="PF06904"/>
    </source>
</evidence>
<gene>
    <name evidence="3" type="ordered locus">RPC_2178</name>
</gene>
<proteinExistence type="predicted"/>